<dbReference type="EMBL" id="SNRY01000057">
    <property type="protein sequence ID" value="KAA6348917.1"/>
    <property type="molecule type" value="Genomic_DNA"/>
</dbReference>
<dbReference type="GO" id="GO:0016645">
    <property type="term" value="F:oxidoreductase activity, acting on the CH-NH group of donors"/>
    <property type="evidence" value="ECO:0007669"/>
    <property type="project" value="InterPro"/>
</dbReference>
<evidence type="ECO:0000259" key="1">
    <source>
        <dbReference type="Pfam" id="PF05430"/>
    </source>
</evidence>
<dbReference type="InterPro" id="IPR008471">
    <property type="entry name" value="MnmC-like_methylTransf"/>
</dbReference>
<dbReference type="NCBIfam" id="NF033855">
    <property type="entry name" value="tRNA_MNMC2"/>
    <property type="match status" value="1"/>
</dbReference>
<dbReference type="InterPro" id="IPR029063">
    <property type="entry name" value="SAM-dependent_MTases_sf"/>
</dbReference>
<accession>A0A5J4SSC8</accession>
<dbReference type="AlphaFoldDB" id="A0A5J4SSC8"/>
<dbReference type="PANTHER" id="PTHR39963:SF1">
    <property type="entry name" value="MNMC-LIKE METHYLTRANSFERASE DOMAIN-CONTAINING PROTEIN"/>
    <property type="match status" value="1"/>
</dbReference>
<reference evidence="2" key="1">
    <citation type="submission" date="2019-03" db="EMBL/GenBank/DDBJ databases">
        <title>Single cell metagenomics reveals metabolic interactions within the superorganism composed of flagellate Streblomastix strix and complex community of Bacteroidetes bacteria on its surface.</title>
        <authorList>
            <person name="Treitli S.C."/>
            <person name="Kolisko M."/>
            <person name="Husnik F."/>
            <person name="Keeling P."/>
            <person name="Hampl V."/>
        </authorList>
    </citation>
    <scope>NUCLEOTIDE SEQUENCE</scope>
    <source>
        <strain evidence="2">STM</strain>
    </source>
</reference>
<dbReference type="Gene3D" id="3.40.50.150">
    <property type="entry name" value="Vaccinia Virus protein VP39"/>
    <property type="match status" value="1"/>
</dbReference>
<dbReference type="GO" id="GO:0004808">
    <property type="term" value="F:tRNA (5-methylaminomethyl-2-thiouridylate)(34)-methyltransferase activity"/>
    <property type="evidence" value="ECO:0007669"/>
    <property type="project" value="InterPro"/>
</dbReference>
<name>A0A5J4SSC8_9ZZZZ</name>
<comment type="caution">
    <text evidence="2">The sequence shown here is derived from an EMBL/GenBank/DDBJ whole genome shotgun (WGS) entry which is preliminary data.</text>
</comment>
<evidence type="ECO:0000313" key="2">
    <source>
        <dbReference type="EMBL" id="KAA6348917.1"/>
    </source>
</evidence>
<dbReference type="PANTHER" id="PTHR39963">
    <property type="entry name" value="SLL0983 PROTEIN"/>
    <property type="match status" value="1"/>
</dbReference>
<feature type="domain" description="MnmC-like methyltransferase" evidence="1">
    <location>
        <begin position="96"/>
        <end position="174"/>
    </location>
</feature>
<proteinExistence type="predicted"/>
<dbReference type="Pfam" id="PF05430">
    <property type="entry name" value="Methyltransf_30"/>
    <property type="match status" value="1"/>
</dbReference>
<organism evidence="2">
    <name type="scientific">termite gut metagenome</name>
    <dbReference type="NCBI Taxonomy" id="433724"/>
    <lineage>
        <taxon>unclassified sequences</taxon>
        <taxon>metagenomes</taxon>
        <taxon>organismal metagenomes</taxon>
    </lineage>
</organism>
<gene>
    <name evidence="2" type="ORF">EZS27_003628</name>
</gene>
<dbReference type="SUPFAM" id="SSF53335">
    <property type="entry name" value="S-adenosyl-L-methionine-dependent methyltransferases"/>
    <property type="match status" value="1"/>
</dbReference>
<dbReference type="InterPro" id="IPR047785">
    <property type="entry name" value="tRNA_MNMC2"/>
</dbReference>
<protein>
    <submittedName>
        <fullName evidence="2">tRNA 5-methylaminomethyl-2-thiouridine biosynthesis bifunctional protein MnmC</fullName>
    </submittedName>
</protein>
<sequence length="177" mass="20336">MGMKHSAVSAIQILEIGFGTGLNAFLTLLAAGQLGRQIHYTAIERYPLSWETVEGLEYSDNPLFRMLHDAIWNTEITITPHFVLHKIEDDFTKYTSFTETYDVVYFDAFAPEKQPEMWSRQLFEYLYNRMNEGGILTTYCSKGAIRRMLQDIGFTVERLPGPSGGKREILRAKKKNV</sequence>